<feature type="region of interest" description="Disordered" evidence="1">
    <location>
        <begin position="112"/>
        <end position="133"/>
    </location>
</feature>
<sequence length="133" mass="14114">MTVDEDRPAVGTLRPTDVAHHSPAPLGHTDPVPLGHTDPARRPEPEPGRPTPGSSQDTLVLRDIVARLSAAWPSVDEAVVEGAVRSAYESFREARLRAFVPILTERRARKALGTAAGGAHAGGGHGHDDGERR</sequence>
<dbReference type="Proteomes" id="UP001310290">
    <property type="component" value="Unassembled WGS sequence"/>
</dbReference>
<organism evidence="2 3">
    <name type="scientific">Streptomyces bottropensis</name>
    <dbReference type="NCBI Taxonomy" id="42235"/>
    <lineage>
        <taxon>Bacteria</taxon>
        <taxon>Bacillati</taxon>
        <taxon>Actinomycetota</taxon>
        <taxon>Actinomycetes</taxon>
        <taxon>Kitasatosporales</taxon>
        <taxon>Streptomycetaceae</taxon>
        <taxon>Streptomyces</taxon>
    </lineage>
</organism>
<dbReference type="Gene3D" id="1.10.8.1060">
    <property type="entry name" value="Corynebacterium glutamicum thioredoxin-dependent arsenate reductase, N-terminal domain"/>
    <property type="match status" value="1"/>
</dbReference>
<feature type="compositionally biased region" description="Basic and acidic residues" evidence="1">
    <location>
        <begin position="38"/>
        <end position="47"/>
    </location>
</feature>
<evidence type="ECO:0000313" key="2">
    <source>
        <dbReference type="EMBL" id="MEH0637655.1"/>
    </source>
</evidence>
<comment type="caution">
    <text evidence="2">The sequence shown here is derived from an EMBL/GenBank/DDBJ whole genome shotgun (WGS) entry which is preliminary data.</text>
</comment>
<reference evidence="2" key="1">
    <citation type="submission" date="2023-04" db="EMBL/GenBank/DDBJ databases">
        <title>Genomic diversity of scab-causing Streptomyces spp. in the province of Quebec, Canada.</title>
        <authorList>
            <person name="Biessy A."/>
            <person name="Cadieux M."/>
            <person name="Ciotola M."/>
            <person name="Filion M."/>
        </authorList>
    </citation>
    <scope>NUCLEOTIDE SEQUENCE</scope>
    <source>
        <strain evidence="2">B21-115</strain>
    </source>
</reference>
<gene>
    <name evidence="2" type="ORF">QBA35_30805</name>
</gene>
<feature type="region of interest" description="Disordered" evidence="1">
    <location>
        <begin position="1"/>
        <end position="57"/>
    </location>
</feature>
<keyword evidence="3" id="KW-1185">Reference proteome</keyword>
<feature type="compositionally biased region" description="Gly residues" evidence="1">
    <location>
        <begin position="115"/>
        <end position="124"/>
    </location>
</feature>
<proteinExistence type="predicted"/>
<dbReference type="EMBL" id="JARULZ010000002">
    <property type="protein sequence ID" value="MEH0637655.1"/>
    <property type="molecule type" value="Genomic_DNA"/>
</dbReference>
<protein>
    <submittedName>
        <fullName evidence="2">Uncharacterized protein</fullName>
    </submittedName>
</protein>
<evidence type="ECO:0000313" key="3">
    <source>
        <dbReference type="Proteomes" id="UP001310290"/>
    </source>
</evidence>
<dbReference type="NCBIfam" id="NF046112">
    <property type="entry name" value="MSMEG_6209_Nter"/>
    <property type="match status" value="1"/>
</dbReference>
<dbReference type="RefSeq" id="WP_334660491.1">
    <property type="nucleotide sequence ID" value="NZ_JARULZ010000002.1"/>
</dbReference>
<accession>A0ABU8AWV9</accession>
<name>A0ABU8AWV9_9ACTN</name>
<evidence type="ECO:0000256" key="1">
    <source>
        <dbReference type="SAM" id="MobiDB-lite"/>
    </source>
</evidence>